<evidence type="ECO:0000256" key="1">
    <source>
        <dbReference type="SAM" id="Phobius"/>
    </source>
</evidence>
<organism evidence="2 3">
    <name type="scientific">Bacillus thuringiensis serovar vazensis</name>
    <dbReference type="NCBI Taxonomy" id="180867"/>
    <lineage>
        <taxon>Bacteria</taxon>
        <taxon>Bacillati</taxon>
        <taxon>Bacillota</taxon>
        <taxon>Bacilli</taxon>
        <taxon>Bacillales</taxon>
        <taxon>Bacillaceae</taxon>
        <taxon>Bacillus</taxon>
        <taxon>Bacillus cereus group</taxon>
    </lineage>
</organism>
<proteinExistence type="predicted"/>
<keyword evidence="1" id="KW-0812">Transmembrane</keyword>
<reference evidence="2 3" key="1">
    <citation type="submission" date="2016-10" db="EMBL/GenBank/DDBJ databases">
        <title>Comparative genomics of Bacillus thuringiensis reveals a path to pathogens against multiple invertebrate hosts.</title>
        <authorList>
            <person name="Zheng J."/>
            <person name="Gao Q."/>
            <person name="Liu H."/>
            <person name="Peng D."/>
            <person name="Ruan L."/>
            <person name="Sun M."/>
        </authorList>
    </citation>
    <scope>NUCLEOTIDE SEQUENCE [LARGE SCALE GENOMIC DNA]</scope>
    <source>
        <strain evidence="2">BGSC 4CE1</strain>
    </source>
</reference>
<dbReference type="Gene3D" id="2.40.50.120">
    <property type="match status" value="1"/>
</dbReference>
<evidence type="ECO:0000313" key="2">
    <source>
        <dbReference type="EMBL" id="OTY75737.1"/>
    </source>
</evidence>
<dbReference type="EMBL" id="NFDQ01000052">
    <property type="protein sequence ID" value="OTY75737.1"/>
    <property type="molecule type" value="Genomic_DNA"/>
</dbReference>
<feature type="transmembrane region" description="Helical" evidence="1">
    <location>
        <begin position="7"/>
        <end position="24"/>
    </location>
</feature>
<dbReference type="CDD" id="cd03577">
    <property type="entry name" value="NTR_TIMP_like"/>
    <property type="match status" value="1"/>
</dbReference>
<protein>
    <submittedName>
        <fullName evidence="2">Cobalamin biosynthesis protein CbiN</fullName>
    </submittedName>
</protein>
<dbReference type="AlphaFoldDB" id="A0A243CWH0"/>
<dbReference type="SUPFAM" id="SSF50242">
    <property type="entry name" value="TIMP-like"/>
    <property type="match status" value="1"/>
</dbReference>
<gene>
    <name evidence="2" type="ORF">BK749_13340</name>
</gene>
<sequence>MGSLKRILYIFPVVIICSFILIVLPEKSYACECMKVSTEERLQKTNVVFEGKVLEVQEKGGKMEILFEVKKIWKGTSSSQVIIYTSFSSCTFPFAEGGEYLVFSSYRGEGQLETSMCSGTKRLDEAGADKVALSQIAKESVPTKEVDLKDEMLNGLSWWQVVTLSVGLLLIVALVIFSVRRMRKK</sequence>
<dbReference type="InterPro" id="IPR008993">
    <property type="entry name" value="TIMP-like_OB-fold"/>
</dbReference>
<keyword evidence="1" id="KW-0472">Membrane</keyword>
<feature type="transmembrane region" description="Helical" evidence="1">
    <location>
        <begin position="158"/>
        <end position="179"/>
    </location>
</feature>
<evidence type="ECO:0000313" key="3">
    <source>
        <dbReference type="Proteomes" id="UP000194911"/>
    </source>
</evidence>
<name>A0A243CWH0_BACTU</name>
<dbReference type="Proteomes" id="UP000194911">
    <property type="component" value="Unassembled WGS sequence"/>
</dbReference>
<comment type="caution">
    <text evidence="2">The sequence shown here is derived from an EMBL/GenBank/DDBJ whole genome shotgun (WGS) entry which is preliminary data.</text>
</comment>
<accession>A0A243CWH0</accession>
<keyword evidence="1" id="KW-1133">Transmembrane helix</keyword>